<feature type="transmembrane region" description="Helical" evidence="2">
    <location>
        <begin position="467"/>
        <end position="487"/>
    </location>
</feature>
<evidence type="ECO:0008006" key="5">
    <source>
        <dbReference type="Google" id="ProtNLM"/>
    </source>
</evidence>
<feature type="transmembrane region" description="Helical" evidence="2">
    <location>
        <begin position="493"/>
        <end position="516"/>
    </location>
</feature>
<reference evidence="3" key="1">
    <citation type="journal article" date="2023" name="G3 (Bethesda)">
        <title>A reference genome for the long-term kleptoplast-retaining sea slug Elysia crispata morphotype clarki.</title>
        <authorList>
            <person name="Eastman K.E."/>
            <person name="Pendleton A.L."/>
            <person name="Shaikh M.A."/>
            <person name="Suttiyut T."/>
            <person name="Ogas R."/>
            <person name="Tomko P."/>
            <person name="Gavelis G."/>
            <person name="Widhalm J.R."/>
            <person name="Wisecaver J.H."/>
        </authorList>
    </citation>
    <scope>NUCLEOTIDE SEQUENCE</scope>
    <source>
        <strain evidence="3">ECLA1</strain>
    </source>
</reference>
<dbReference type="AlphaFoldDB" id="A0AAE0ZLT7"/>
<evidence type="ECO:0000313" key="3">
    <source>
        <dbReference type="EMBL" id="KAK3771580.1"/>
    </source>
</evidence>
<dbReference type="Gene3D" id="3.40.50.300">
    <property type="entry name" value="P-loop containing nucleotide triphosphate hydrolases"/>
    <property type="match status" value="1"/>
</dbReference>
<dbReference type="InterPro" id="IPR027417">
    <property type="entry name" value="P-loop_NTPase"/>
</dbReference>
<dbReference type="EMBL" id="JAWDGP010003707">
    <property type="protein sequence ID" value="KAK3771580.1"/>
    <property type="molecule type" value="Genomic_DNA"/>
</dbReference>
<comment type="caution">
    <text evidence="3">The sequence shown here is derived from an EMBL/GenBank/DDBJ whole genome shotgun (WGS) entry which is preliminary data.</text>
</comment>
<evidence type="ECO:0000313" key="4">
    <source>
        <dbReference type="Proteomes" id="UP001283361"/>
    </source>
</evidence>
<dbReference type="Proteomes" id="UP001283361">
    <property type="component" value="Unassembled WGS sequence"/>
</dbReference>
<feature type="coiled-coil region" evidence="1">
    <location>
        <begin position="247"/>
        <end position="281"/>
    </location>
</feature>
<keyword evidence="1" id="KW-0175">Coiled coil</keyword>
<sequence length="518" mass="59789">MDHLDSTANHQEFIQSTMPSQLSVLLVGTDEGMIETGDALIGRKAFSMRQLDAQRETLVLPDRRLFEVTAAFYTQIGLVPGTVLEFHLSKELVSDITSSAYDAVIIIMEIEANLSLSHTIAAKLLMEDKFWKEFVKRKGAIVVTRADRFRKAQNTGEITVSFMEWMRKTEGFCGILFKEMEERCVLFDNYGLDDVLNKQRNELIIMIDSLVVVGEQYTEMKFKEADMLLHKLERDFGDLKQQVQTKTISLEEDSQKKDERLKEMNNQLERLKQEVFNMQTMQQHFDKQVVKLKDQVHTIEQEKFQKKGEKRTIRERIRGSSFLERIKSLASSHPQLHSRKLLPISLLLLLLLLPLLSSLWLVTSHNRKEVTTLDVNSTDFKLEQAIKRMKEIEKHLAGLKILDMTKKQKMEELNQTGYKNVSKIRLEMAEEFTKLKERLFNETAELTEDIRKNITYRILVWDMIESLPLSLPLIMVLTLLLLLLAPVPLPVPWASLLAALLVVLLILQLLLLLVLLGA</sequence>
<evidence type="ECO:0000256" key="2">
    <source>
        <dbReference type="SAM" id="Phobius"/>
    </source>
</evidence>
<gene>
    <name evidence="3" type="ORF">RRG08_041509</name>
</gene>
<proteinExistence type="predicted"/>
<keyword evidence="2" id="KW-0472">Membrane</keyword>
<keyword evidence="4" id="KW-1185">Reference proteome</keyword>
<keyword evidence="2" id="KW-1133">Transmembrane helix</keyword>
<evidence type="ECO:0000256" key="1">
    <source>
        <dbReference type="SAM" id="Coils"/>
    </source>
</evidence>
<organism evidence="3 4">
    <name type="scientific">Elysia crispata</name>
    <name type="common">lettuce slug</name>
    <dbReference type="NCBI Taxonomy" id="231223"/>
    <lineage>
        <taxon>Eukaryota</taxon>
        <taxon>Metazoa</taxon>
        <taxon>Spiralia</taxon>
        <taxon>Lophotrochozoa</taxon>
        <taxon>Mollusca</taxon>
        <taxon>Gastropoda</taxon>
        <taxon>Heterobranchia</taxon>
        <taxon>Euthyneura</taxon>
        <taxon>Panpulmonata</taxon>
        <taxon>Sacoglossa</taxon>
        <taxon>Placobranchoidea</taxon>
        <taxon>Plakobranchidae</taxon>
        <taxon>Elysia</taxon>
    </lineage>
</organism>
<feature type="transmembrane region" description="Helical" evidence="2">
    <location>
        <begin position="341"/>
        <end position="362"/>
    </location>
</feature>
<keyword evidence="2" id="KW-0812">Transmembrane</keyword>
<protein>
    <recommendedName>
        <fullName evidence="5">AIG1-type G domain-containing protein</fullName>
    </recommendedName>
</protein>
<name>A0AAE0ZLT7_9GAST</name>
<accession>A0AAE0ZLT7</accession>